<organism evidence="8 9">
    <name type="scientific">miscellaneous Crenarchaeota group-1 archaeon SG8-32-1</name>
    <dbReference type="NCBI Taxonomy" id="1685124"/>
    <lineage>
        <taxon>Archaea</taxon>
        <taxon>Candidatus Bathyarchaeota</taxon>
        <taxon>MCG-1</taxon>
    </lineage>
</organism>
<dbReference type="InterPro" id="IPR000266">
    <property type="entry name" value="Ribosomal_uS17"/>
</dbReference>
<evidence type="ECO:0000256" key="3">
    <source>
        <dbReference type="ARBA" id="ARBA00022884"/>
    </source>
</evidence>
<sequence length="116" mass="12882">MVMSALTAKKPKKTCNDSTCPFHGTLSLRGHSQEGIVVSAKMENTVIVRRDYLNYVAKYRRYERRRSNVAAHSPPCLEIKAGDRVKLAECRPISKTVAFVVIEKLEDGASGSKSKV</sequence>
<evidence type="ECO:0000256" key="5">
    <source>
        <dbReference type="ARBA" id="ARBA00023274"/>
    </source>
</evidence>
<dbReference type="Gene3D" id="2.40.50.1000">
    <property type="match status" value="1"/>
</dbReference>
<evidence type="ECO:0000256" key="6">
    <source>
        <dbReference type="HAMAP-Rule" id="MF_01345"/>
    </source>
</evidence>
<evidence type="ECO:0000256" key="1">
    <source>
        <dbReference type="ARBA" id="ARBA00010254"/>
    </source>
</evidence>
<dbReference type="GO" id="GO:0006412">
    <property type="term" value="P:translation"/>
    <property type="evidence" value="ECO:0007669"/>
    <property type="project" value="UniProtKB-UniRule"/>
</dbReference>
<dbReference type="InterPro" id="IPR012340">
    <property type="entry name" value="NA-bd_OB-fold"/>
</dbReference>
<evidence type="ECO:0000256" key="7">
    <source>
        <dbReference type="RuleBase" id="RU003872"/>
    </source>
</evidence>
<keyword evidence="5 6" id="KW-0687">Ribonucleoprotein</keyword>
<evidence type="ECO:0000313" key="8">
    <source>
        <dbReference type="EMBL" id="KON34043.1"/>
    </source>
</evidence>
<dbReference type="GO" id="GO:0019843">
    <property type="term" value="F:rRNA binding"/>
    <property type="evidence" value="ECO:0007669"/>
    <property type="project" value="UniProtKB-UniRule"/>
</dbReference>
<dbReference type="NCBIfam" id="NF006345">
    <property type="entry name" value="PRK08572.1"/>
    <property type="match status" value="1"/>
</dbReference>
<dbReference type="PANTHER" id="PTHR10744:SF9">
    <property type="entry name" value="40S RIBOSOMAL PROTEIN S11-RELATED"/>
    <property type="match status" value="1"/>
</dbReference>
<keyword evidence="3 6" id="KW-0694">RNA-binding</keyword>
<comment type="subunit">
    <text evidence="6">Part of the 30S ribosomal subunit.</text>
</comment>
<dbReference type="InterPro" id="IPR019979">
    <property type="entry name" value="Ribosomal_uS17_CS"/>
</dbReference>
<evidence type="ECO:0000256" key="4">
    <source>
        <dbReference type="ARBA" id="ARBA00022980"/>
    </source>
</evidence>
<dbReference type="PROSITE" id="PS00056">
    <property type="entry name" value="RIBOSOMAL_S17"/>
    <property type="match status" value="1"/>
</dbReference>
<dbReference type="Pfam" id="PF00366">
    <property type="entry name" value="Ribosomal_S17"/>
    <property type="match status" value="1"/>
</dbReference>
<reference evidence="8 9" key="1">
    <citation type="submission" date="2015-06" db="EMBL/GenBank/DDBJ databases">
        <title>New insights into the roles of widespread benthic archaea in carbon and nitrogen cycling.</title>
        <authorList>
            <person name="Lazar C.S."/>
            <person name="Baker B.J."/>
            <person name="Seitz K.W."/>
            <person name="Hyde A.S."/>
            <person name="Dick G.J."/>
            <person name="Hinrichs K.-U."/>
            <person name="Teske A.P."/>
        </authorList>
    </citation>
    <scope>NUCLEOTIDE SEQUENCE [LARGE SCALE GENOMIC DNA]</scope>
    <source>
        <strain evidence="8">SG8-32-1</strain>
    </source>
</reference>
<dbReference type="AlphaFoldDB" id="A0A0M0BZL1"/>
<evidence type="ECO:0000313" key="9">
    <source>
        <dbReference type="Proteomes" id="UP000037237"/>
    </source>
</evidence>
<keyword evidence="2 6" id="KW-0699">rRNA-binding</keyword>
<dbReference type="GO" id="GO:0022627">
    <property type="term" value="C:cytosolic small ribosomal subunit"/>
    <property type="evidence" value="ECO:0007669"/>
    <property type="project" value="UniProtKB-UniRule"/>
</dbReference>
<dbReference type="InterPro" id="IPR028333">
    <property type="entry name" value="Ribosomal_uS17_arc/euk"/>
</dbReference>
<dbReference type="PANTHER" id="PTHR10744">
    <property type="entry name" value="40S RIBOSOMAL PROTEIN S11 FAMILY MEMBER"/>
    <property type="match status" value="1"/>
</dbReference>
<protein>
    <recommendedName>
        <fullName evidence="6">Small ribosomal subunit protein uS17</fullName>
    </recommendedName>
</protein>
<comment type="similarity">
    <text evidence="1 6 7">Belongs to the universal ribosomal protein uS17 family.</text>
</comment>
<dbReference type="InterPro" id="IPR019978">
    <property type="entry name" value="Ribosomal_uS17_archaeal"/>
</dbReference>
<dbReference type="SUPFAM" id="SSF50249">
    <property type="entry name" value="Nucleic acid-binding proteins"/>
    <property type="match status" value="1"/>
</dbReference>
<dbReference type="Proteomes" id="UP000037237">
    <property type="component" value="Unassembled WGS sequence"/>
</dbReference>
<dbReference type="NCBIfam" id="TIGR03630">
    <property type="entry name" value="uS17_arch"/>
    <property type="match status" value="1"/>
</dbReference>
<dbReference type="HAMAP" id="MF_01345_A">
    <property type="entry name" value="Ribosomal_uS17_A"/>
    <property type="match status" value="1"/>
</dbReference>
<dbReference type="GO" id="GO:0003735">
    <property type="term" value="F:structural constituent of ribosome"/>
    <property type="evidence" value="ECO:0007669"/>
    <property type="project" value="UniProtKB-UniRule"/>
</dbReference>
<dbReference type="PRINTS" id="PR00973">
    <property type="entry name" value="RIBOSOMALS17"/>
</dbReference>
<accession>A0A0M0BZL1</accession>
<proteinExistence type="inferred from homology"/>
<dbReference type="CDD" id="cd00364">
    <property type="entry name" value="Ribosomal_uS17"/>
    <property type="match status" value="1"/>
</dbReference>
<dbReference type="EMBL" id="LFWU01000015">
    <property type="protein sequence ID" value="KON34043.1"/>
    <property type="molecule type" value="Genomic_DNA"/>
</dbReference>
<comment type="function">
    <text evidence="6">One of the primary rRNA binding proteins, it binds specifically to the 5'-end of 16S ribosomal RNA.</text>
</comment>
<comment type="caution">
    <text evidence="8">The sequence shown here is derived from an EMBL/GenBank/DDBJ whole genome shotgun (WGS) entry which is preliminary data.</text>
</comment>
<evidence type="ECO:0000256" key="2">
    <source>
        <dbReference type="ARBA" id="ARBA00022730"/>
    </source>
</evidence>
<gene>
    <name evidence="6" type="primary">rps17</name>
    <name evidence="8" type="ORF">AC477_00880</name>
</gene>
<keyword evidence="4 6" id="KW-0689">Ribosomal protein</keyword>
<name>A0A0M0BZL1_9ARCH</name>